<dbReference type="Proteomes" id="UP000467132">
    <property type="component" value="Unassembled WGS sequence"/>
</dbReference>
<dbReference type="OrthoDB" id="142078at2"/>
<dbReference type="InterPro" id="IPR045540">
    <property type="entry name" value="YegS/DAGK_C"/>
</dbReference>
<dbReference type="SUPFAM" id="SSF111331">
    <property type="entry name" value="NAD kinase/diacylglycerol kinase-like"/>
    <property type="match status" value="1"/>
</dbReference>
<dbReference type="PANTHER" id="PTHR12358">
    <property type="entry name" value="SPHINGOSINE KINASE"/>
    <property type="match status" value="1"/>
</dbReference>
<gene>
    <name evidence="10" type="ORF">D3Z33_05590</name>
</gene>
<dbReference type="PANTHER" id="PTHR12358:SF107">
    <property type="entry name" value="LIPID KINASE BMRU-RELATED"/>
    <property type="match status" value="1"/>
</dbReference>
<dbReference type="RefSeq" id="WP_160196837.1">
    <property type="nucleotide sequence ID" value="NZ_QXXA01000005.1"/>
</dbReference>
<proteinExistence type="inferred from homology"/>
<keyword evidence="3" id="KW-0808">Transferase</keyword>
<keyword evidence="5 10" id="KW-0418">Kinase</keyword>
<protein>
    <submittedName>
        <fullName evidence="10">YegS/Rv2252/BmrU family lipid kinase</fullName>
    </submittedName>
</protein>
<dbReference type="InterPro" id="IPR017438">
    <property type="entry name" value="ATP-NAD_kinase_N"/>
</dbReference>
<comment type="caution">
    <text evidence="10">The sequence shown here is derived from an EMBL/GenBank/DDBJ whole genome shotgun (WGS) entry which is preliminary data.</text>
</comment>
<keyword evidence="8" id="KW-1208">Phospholipid metabolism</keyword>
<dbReference type="GO" id="GO:0005886">
    <property type="term" value="C:plasma membrane"/>
    <property type="evidence" value="ECO:0007669"/>
    <property type="project" value="TreeGrafter"/>
</dbReference>
<keyword evidence="7" id="KW-0594">Phospholipid biosynthesis</keyword>
<dbReference type="PROSITE" id="PS50146">
    <property type="entry name" value="DAGK"/>
    <property type="match status" value="1"/>
</dbReference>
<dbReference type="EMBL" id="QXXA01000005">
    <property type="protein sequence ID" value="NBI06332.1"/>
    <property type="molecule type" value="Genomic_DNA"/>
</dbReference>
<dbReference type="AlphaFoldDB" id="A0A845QYV7"/>
<dbReference type="GO" id="GO:0004143">
    <property type="term" value="F:ATP-dependent diacylglycerol kinase activity"/>
    <property type="evidence" value="ECO:0007669"/>
    <property type="project" value="TreeGrafter"/>
</dbReference>
<evidence type="ECO:0000256" key="8">
    <source>
        <dbReference type="ARBA" id="ARBA00023264"/>
    </source>
</evidence>
<sequence>MNKLLGEIIPILSNEIDNLTIAKTKKANHAEEITYEKGKDYEIINGIERLKNSPIVAIIPSCTCNDFARSLNIPLNLNDASNTILKGNVSEIDIGKVNNRYFTNFVGTGLITDISENINPKTKNIMGRISYYTSTIKSMNEKDDFEFILHTENKKLKDKAGMVVILNGNYVESTLVPVKSISMTDGIFDIFIVYNSGFSLLIKYLTQKENFEENITENEIKHIKASEIKLETKNEMMIDTDGEVYLNTPVNIYVRNKKIKFITG</sequence>
<keyword evidence="4" id="KW-0547">Nucleotide-binding</keyword>
<evidence type="ECO:0000256" key="2">
    <source>
        <dbReference type="ARBA" id="ARBA00005983"/>
    </source>
</evidence>
<dbReference type="Gene3D" id="2.60.200.40">
    <property type="match status" value="1"/>
</dbReference>
<name>A0A845QYV7_9CLOT</name>
<dbReference type="Pfam" id="PF00781">
    <property type="entry name" value="DAGK_cat"/>
    <property type="match status" value="1"/>
</dbReference>
<dbReference type="InterPro" id="IPR001206">
    <property type="entry name" value="Diacylglycerol_kinase_cat_dom"/>
</dbReference>
<dbReference type="Pfam" id="PF19279">
    <property type="entry name" value="YegS_C"/>
    <property type="match status" value="1"/>
</dbReference>
<comment type="similarity">
    <text evidence="2">Belongs to the diacylglycerol/lipid kinase family.</text>
</comment>
<evidence type="ECO:0000313" key="11">
    <source>
        <dbReference type="Proteomes" id="UP000467132"/>
    </source>
</evidence>
<dbReference type="GO" id="GO:0005524">
    <property type="term" value="F:ATP binding"/>
    <property type="evidence" value="ECO:0007669"/>
    <property type="project" value="UniProtKB-KW"/>
</dbReference>
<evidence type="ECO:0000256" key="6">
    <source>
        <dbReference type="ARBA" id="ARBA00022840"/>
    </source>
</evidence>
<evidence type="ECO:0000256" key="7">
    <source>
        <dbReference type="ARBA" id="ARBA00023209"/>
    </source>
</evidence>
<reference evidence="10 11" key="1">
    <citation type="submission" date="2018-08" db="EMBL/GenBank/DDBJ databases">
        <title>Murine metabolic-syndrome-specific gut microbial biobank.</title>
        <authorList>
            <person name="Liu C."/>
        </authorList>
    </citation>
    <scope>NUCLEOTIDE SEQUENCE [LARGE SCALE GENOMIC DNA]</scope>
    <source>
        <strain evidence="10 11">583</strain>
    </source>
</reference>
<keyword evidence="6" id="KW-0067">ATP-binding</keyword>
<dbReference type="InterPro" id="IPR016064">
    <property type="entry name" value="NAD/diacylglycerol_kinase_sf"/>
</dbReference>
<dbReference type="GO" id="GO:0008654">
    <property type="term" value="P:phospholipid biosynthetic process"/>
    <property type="evidence" value="ECO:0007669"/>
    <property type="project" value="UniProtKB-KW"/>
</dbReference>
<keyword evidence="7" id="KW-0443">Lipid metabolism</keyword>
<keyword evidence="7" id="KW-0444">Lipid biosynthesis</keyword>
<evidence type="ECO:0000256" key="3">
    <source>
        <dbReference type="ARBA" id="ARBA00022679"/>
    </source>
</evidence>
<keyword evidence="11" id="KW-1185">Reference proteome</keyword>
<evidence type="ECO:0000256" key="1">
    <source>
        <dbReference type="ARBA" id="ARBA00001946"/>
    </source>
</evidence>
<evidence type="ECO:0000256" key="5">
    <source>
        <dbReference type="ARBA" id="ARBA00022777"/>
    </source>
</evidence>
<dbReference type="InterPro" id="IPR005218">
    <property type="entry name" value="Diacylglycerol/lipid_kinase"/>
</dbReference>
<dbReference type="InterPro" id="IPR050187">
    <property type="entry name" value="Lipid_Phosphate_FormReg"/>
</dbReference>
<dbReference type="Gene3D" id="3.40.50.10330">
    <property type="entry name" value="Probable inorganic polyphosphate/atp-NAD kinase, domain 1"/>
    <property type="match status" value="1"/>
</dbReference>
<dbReference type="NCBIfam" id="TIGR00147">
    <property type="entry name" value="YegS/Rv2252/BmrU family lipid kinase"/>
    <property type="match status" value="1"/>
</dbReference>
<comment type="cofactor">
    <cofactor evidence="1">
        <name>Mg(2+)</name>
        <dbReference type="ChEBI" id="CHEBI:18420"/>
    </cofactor>
</comment>
<evidence type="ECO:0000259" key="9">
    <source>
        <dbReference type="PROSITE" id="PS50146"/>
    </source>
</evidence>
<evidence type="ECO:0000256" key="4">
    <source>
        <dbReference type="ARBA" id="ARBA00022741"/>
    </source>
</evidence>
<organism evidence="10 11">
    <name type="scientific">Senegalia massiliensis</name>
    <dbReference type="NCBI Taxonomy" id="1720316"/>
    <lineage>
        <taxon>Bacteria</taxon>
        <taxon>Bacillati</taxon>
        <taxon>Bacillota</taxon>
        <taxon>Clostridia</taxon>
        <taxon>Eubacteriales</taxon>
        <taxon>Clostridiaceae</taxon>
        <taxon>Senegalia</taxon>
    </lineage>
</organism>
<accession>A0A845QYV7</accession>
<feature type="domain" description="DAGKc" evidence="9">
    <location>
        <begin position="42"/>
        <end position="101"/>
    </location>
</feature>
<evidence type="ECO:0000313" key="10">
    <source>
        <dbReference type="EMBL" id="NBI06332.1"/>
    </source>
</evidence>